<feature type="signal peptide" evidence="2">
    <location>
        <begin position="1"/>
        <end position="21"/>
    </location>
</feature>
<dbReference type="Gene3D" id="1.20.58.2150">
    <property type="match status" value="1"/>
</dbReference>
<reference evidence="4 5" key="1">
    <citation type="submission" date="2021-08" db="EMBL/GenBank/DDBJ databases">
        <authorList>
            <person name="Zhang D."/>
            <person name="Zhang A."/>
            <person name="Wang L."/>
        </authorList>
    </citation>
    <scope>NUCLEOTIDE SEQUENCE [LARGE SCALE GENOMIC DNA]</scope>
    <source>
        <strain evidence="4 5">WL0086</strain>
    </source>
</reference>
<dbReference type="PANTHER" id="PTHR37842">
    <property type="match status" value="1"/>
</dbReference>
<evidence type="ECO:0000259" key="3">
    <source>
        <dbReference type="Pfam" id="PF17829"/>
    </source>
</evidence>
<reference evidence="4 5" key="2">
    <citation type="submission" date="2023-12" db="EMBL/GenBank/DDBJ databases">
        <title>Description of an unclassified Opitutus bacterium of Verrucomicrobiota.</title>
        <authorList>
            <person name="Zhang D.-F."/>
        </authorList>
    </citation>
    <scope>NUCLEOTIDE SEQUENCE [LARGE SCALE GENOMIC DNA]</scope>
    <source>
        <strain evidence="4 5">WL0086</strain>
    </source>
</reference>
<dbReference type="Gene3D" id="3.30.379.10">
    <property type="entry name" value="Chitobiase/beta-hexosaminidase domain 2-like"/>
    <property type="match status" value="1"/>
</dbReference>
<dbReference type="PANTHER" id="PTHR37842:SF2">
    <property type="entry name" value="GYLCOSYL HYDROLASE 115 C-TERMINAL DOMAIN-CONTAINING PROTEIN"/>
    <property type="match status" value="1"/>
</dbReference>
<dbReference type="GO" id="GO:0016787">
    <property type="term" value="F:hydrolase activity"/>
    <property type="evidence" value="ECO:0007669"/>
    <property type="project" value="UniProtKB-KW"/>
</dbReference>
<feature type="domain" description="Gylcosyl hydrolase 115 C-terminal" evidence="3">
    <location>
        <begin position="675"/>
        <end position="845"/>
    </location>
</feature>
<dbReference type="Pfam" id="PF17829">
    <property type="entry name" value="GH115_C"/>
    <property type="match status" value="1"/>
</dbReference>
<dbReference type="Pfam" id="PF15979">
    <property type="entry name" value="Glyco_hydro_115"/>
    <property type="match status" value="1"/>
</dbReference>
<evidence type="ECO:0000256" key="2">
    <source>
        <dbReference type="SAM" id="SignalP"/>
    </source>
</evidence>
<dbReference type="InterPro" id="IPR029018">
    <property type="entry name" value="Hex-like_dom2"/>
</dbReference>
<protein>
    <submittedName>
        <fullName evidence="4">Glycosyl hydrolase 115 family protein</fullName>
    </submittedName>
</protein>
<dbReference type="InterPro" id="IPR042301">
    <property type="entry name" value="GH115_sf"/>
</dbReference>
<proteinExistence type="predicted"/>
<keyword evidence="2" id="KW-0732">Signal</keyword>
<feature type="chain" id="PRO_5047078140" evidence="2">
    <location>
        <begin position="22"/>
        <end position="852"/>
    </location>
</feature>
<dbReference type="InterPro" id="IPR031924">
    <property type="entry name" value="GH115"/>
</dbReference>
<dbReference type="SUPFAM" id="SSF55545">
    <property type="entry name" value="beta-N-acetylhexosaminidase-like domain"/>
    <property type="match status" value="1"/>
</dbReference>
<dbReference type="InterPro" id="IPR041437">
    <property type="entry name" value="GH115_C"/>
</dbReference>
<accession>A0ABZ1C4S6</accession>
<dbReference type="RefSeq" id="WP_221030567.1">
    <property type="nucleotide sequence ID" value="NZ_CP139781.1"/>
</dbReference>
<evidence type="ECO:0000256" key="1">
    <source>
        <dbReference type="ARBA" id="ARBA00022801"/>
    </source>
</evidence>
<gene>
    <name evidence="4" type="ORF">K1X11_018100</name>
</gene>
<keyword evidence="1 4" id="KW-0378">Hydrolase</keyword>
<dbReference type="Gene3D" id="3.20.20.520">
    <property type="entry name" value="Glycosyl hydrolase family 115"/>
    <property type="match status" value="1"/>
</dbReference>
<dbReference type="Proteomes" id="UP000738431">
    <property type="component" value="Chromosome"/>
</dbReference>
<organism evidence="4 5">
    <name type="scientific">Actomonas aquatica</name>
    <dbReference type="NCBI Taxonomy" id="2866162"/>
    <lineage>
        <taxon>Bacteria</taxon>
        <taxon>Pseudomonadati</taxon>
        <taxon>Verrucomicrobiota</taxon>
        <taxon>Opitutia</taxon>
        <taxon>Opitutales</taxon>
        <taxon>Opitutaceae</taxon>
        <taxon>Actomonas</taxon>
    </lineage>
</organism>
<dbReference type="EMBL" id="CP139781">
    <property type="protein sequence ID" value="WRQ86729.1"/>
    <property type="molecule type" value="Genomic_DNA"/>
</dbReference>
<dbReference type="Gene3D" id="2.60.120.1620">
    <property type="match status" value="1"/>
</dbReference>
<keyword evidence="5" id="KW-1185">Reference proteome</keyword>
<name>A0ABZ1C4S6_9BACT</name>
<evidence type="ECO:0000313" key="4">
    <source>
        <dbReference type="EMBL" id="WRQ86729.1"/>
    </source>
</evidence>
<sequence length="852" mass="93672">MRLRPFLVLLTGGLLCSSTQAAVDLTNSTGFPLVTADHVAPLIVPADAAEVVHLAAADFAADVERVTGQRPSISDTPPTDPAAPRIVITLAPDLADRWEAFQLSASATELTVAGADRRALAFGLYELSRRIGVSPWAWWADVPVTPRDSLHLSLGTEPVDQPAVKYRGVFLNDEGWGLRPWAAQTFEPEAGNIGPKTYARIFELLLRLRGNSIWPAMHPGTTPFHLMPGNAATADRYAIVVGSSHAEPMLRNNVGEWTQDHHLYNYVTNREGVLAYWEERVAARTSGESIFTLGMRGIHDSGMMGADTQEERLAVWERIFADQRDLLARHLGDGDPTRIAQIFVPYKEVLPDYNAGLRVPDDVTIVWPDDNFGYVRRYATPAERARAGGLGVYYHLSYLGAPFSWLWVDTIPTALIWSEMTRAYEQGARTLWIGNVGDFKGQELSAEYFLDLAWHADRTTPDHAATYLQRVAARDFGAEHAAAIADLWTRHQVLAAARKPEHLQWQFPTRSYQPTTYTAAEMHERLDAYAALVADTEAVAATLPAAAQDAFFQRVTYQVGIAAAMNERYFRAELARLAKASGIDDAADELWAESEAGDQRWRELTRHYNEEVADGKWRHIVQFNGMDMEEWRPRFQPDPDIPPLDSVAQEQVHLPPPAPHRTPPVIPADARPGDFFEQDGVISIHAGHFTSQRDLSAGAGWRVVPGLGRTGNAVTILPSTATIEPAHAPLLSYRFHVTTGGPATVHVRLLPTFPIEADAEALRFALAVNDGPAQPGAVTDGFNTRAQAWRERVVTNATETTVKLAEPLSPGWHTLHLIGVEPGVVVDKLVIDLGGLRPSYNGPAETSVAPSS</sequence>
<evidence type="ECO:0000313" key="5">
    <source>
        <dbReference type="Proteomes" id="UP000738431"/>
    </source>
</evidence>